<dbReference type="OrthoDB" id="329563at2759"/>
<dbReference type="Pfam" id="PF12895">
    <property type="entry name" value="ANAPC3"/>
    <property type="match status" value="1"/>
</dbReference>
<evidence type="ECO:0000256" key="5">
    <source>
        <dbReference type="SAM" id="MobiDB-lite"/>
    </source>
</evidence>
<dbReference type="GO" id="GO:0005680">
    <property type="term" value="C:anaphase-promoting complex"/>
    <property type="evidence" value="ECO:0007669"/>
    <property type="project" value="TreeGrafter"/>
</dbReference>
<dbReference type="GO" id="GO:0016567">
    <property type="term" value="P:protein ubiquitination"/>
    <property type="evidence" value="ECO:0007669"/>
    <property type="project" value="TreeGrafter"/>
</dbReference>
<dbReference type="GO" id="GO:0007091">
    <property type="term" value="P:metaphase/anaphase transition of mitotic cell cycle"/>
    <property type="evidence" value="ECO:0007669"/>
    <property type="project" value="TreeGrafter"/>
</dbReference>
<accession>A0A5N5SN08</accession>
<feature type="compositionally biased region" description="Low complexity" evidence="5">
    <location>
        <begin position="1004"/>
        <end position="1025"/>
    </location>
</feature>
<keyword evidence="6" id="KW-0131">Cell cycle</keyword>
<feature type="region of interest" description="Disordered" evidence="5">
    <location>
        <begin position="1053"/>
        <end position="1081"/>
    </location>
</feature>
<keyword evidence="6" id="KW-0132">Cell division</keyword>
<dbReference type="Gene3D" id="1.25.40.10">
    <property type="entry name" value="Tetratricopeptide repeat domain"/>
    <property type="match status" value="4"/>
</dbReference>
<keyword evidence="7" id="KW-1185">Reference proteome</keyword>
<dbReference type="SMART" id="SM00028">
    <property type="entry name" value="TPR"/>
    <property type="match status" value="8"/>
</dbReference>
<feature type="region of interest" description="Disordered" evidence="5">
    <location>
        <begin position="980"/>
        <end position="1025"/>
    </location>
</feature>
<feature type="compositionally biased region" description="Low complexity" evidence="5">
    <location>
        <begin position="980"/>
        <end position="989"/>
    </location>
</feature>
<dbReference type="GO" id="GO:0005737">
    <property type="term" value="C:cytoplasm"/>
    <property type="evidence" value="ECO:0007669"/>
    <property type="project" value="TreeGrafter"/>
</dbReference>
<dbReference type="GO" id="GO:0031145">
    <property type="term" value="P:anaphase-promoting complex-dependent catabolic process"/>
    <property type="evidence" value="ECO:0007669"/>
    <property type="project" value="TreeGrafter"/>
</dbReference>
<dbReference type="PROSITE" id="PS50005">
    <property type="entry name" value="TPR"/>
    <property type="match status" value="4"/>
</dbReference>
<dbReference type="PROSITE" id="PS50293">
    <property type="entry name" value="TPR_REGION"/>
    <property type="match status" value="1"/>
</dbReference>
<feature type="region of interest" description="Disordered" evidence="5">
    <location>
        <begin position="394"/>
        <end position="425"/>
    </location>
</feature>
<evidence type="ECO:0000256" key="4">
    <source>
        <dbReference type="PROSITE-ProRule" id="PRU00339"/>
    </source>
</evidence>
<comment type="caution">
    <text evidence="6">The sequence shown here is derived from an EMBL/GenBank/DDBJ whole genome shotgun (WGS) entry which is preliminary data.</text>
</comment>
<feature type="repeat" description="TPR" evidence="4">
    <location>
        <begin position="607"/>
        <end position="640"/>
    </location>
</feature>
<dbReference type="Pfam" id="PF13181">
    <property type="entry name" value="TPR_8"/>
    <property type="match status" value="3"/>
</dbReference>
<evidence type="ECO:0000313" key="7">
    <source>
        <dbReference type="Proteomes" id="UP000326759"/>
    </source>
</evidence>
<feature type="region of interest" description="Disordered" evidence="5">
    <location>
        <begin position="807"/>
        <end position="838"/>
    </location>
</feature>
<feature type="repeat" description="TPR" evidence="4">
    <location>
        <begin position="758"/>
        <end position="791"/>
    </location>
</feature>
<name>A0A5N5SN08_9CRUS</name>
<evidence type="ECO:0000313" key="6">
    <source>
        <dbReference type="EMBL" id="KAB7495212.1"/>
    </source>
</evidence>
<dbReference type="SUPFAM" id="SSF48452">
    <property type="entry name" value="TPR-like"/>
    <property type="match status" value="2"/>
</dbReference>
<evidence type="ECO:0000256" key="1">
    <source>
        <dbReference type="ARBA" id="ARBA00022803"/>
    </source>
</evidence>
<protein>
    <recommendedName>
        <fullName evidence="3">Cell division cycle protein 27 homolog</fullName>
    </recommendedName>
</protein>
<gene>
    <name evidence="6" type="primary">Cdc27</name>
    <name evidence="6" type="ORF">Anas_10539</name>
</gene>
<reference evidence="6 7" key="1">
    <citation type="journal article" date="2019" name="PLoS Biol.">
        <title>Sex chromosomes control vertical transmission of feminizing Wolbachia symbionts in an isopod.</title>
        <authorList>
            <person name="Becking T."/>
            <person name="Chebbi M.A."/>
            <person name="Giraud I."/>
            <person name="Moumen B."/>
            <person name="Laverre T."/>
            <person name="Caubet Y."/>
            <person name="Peccoud J."/>
            <person name="Gilbert C."/>
            <person name="Cordaux R."/>
        </authorList>
    </citation>
    <scope>NUCLEOTIDE SEQUENCE [LARGE SCALE GENOMIC DNA]</scope>
    <source>
        <strain evidence="6">ANa2</strain>
        <tissue evidence="6">Whole body excluding digestive tract and cuticle</tissue>
    </source>
</reference>
<feature type="compositionally biased region" description="Acidic residues" evidence="5">
    <location>
        <begin position="1070"/>
        <end position="1081"/>
    </location>
</feature>
<evidence type="ECO:0000256" key="2">
    <source>
        <dbReference type="ARBA" id="ARBA00038210"/>
    </source>
</evidence>
<feature type="repeat" description="TPR" evidence="4">
    <location>
        <begin position="573"/>
        <end position="606"/>
    </location>
</feature>
<comment type="similarity">
    <text evidence="2">Belongs to the APC3/CDC27 family.</text>
</comment>
<dbReference type="InterPro" id="IPR011990">
    <property type="entry name" value="TPR-like_helical_dom_sf"/>
</dbReference>
<dbReference type="PANTHER" id="PTHR12558">
    <property type="entry name" value="CELL DIVISION CYCLE 16,23,27"/>
    <property type="match status" value="1"/>
</dbReference>
<dbReference type="GO" id="GO:0051301">
    <property type="term" value="P:cell division"/>
    <property type="evidence" value="ECO:0007669"/>
    <property type="project" value="UniProtKB-KW"/>
</dbReference>
<dbReference type="Proteomes" id="UP000326759">
    <property type="component" value="Unassembled WGS sequence"/>
</dbReference>
<dbReference type="EMBL" id="SEYY01022893">
    <property type="protein sequence ID" value="KAB7495212.1"/>
    <property type="molecule type" value="Genomic_DNA"/>
</dbReference>
<dbReference type="AlphaFoldDB" id="A0A5N5SN08"/>
<evidence type="ECO:0000256" key="3">
    <source>
        <dbReference type="ARBA" id="ARBA00039307"/>
    </source>
</evidence>
<feature type="compositionally biased region" description="Polar residues" evidence="5">
    <location>
        <begin position="813"/>
        <end position="838"/>
    </location>
</feature>
<proteinExistence type="inferred from homology"/>
<dbReference type="InterPro" id="IPR019734">
    <property type="entry name" value="TPR_rpt"/>
</dbReference>
<sequence length="1081" mass="118026">MALIDSEEALHLLATAYYRSGKPSRAYSVLRMHGHNSPQLKYLMAKCCYDLGKLDEAETAITGGSVLKAKQIDEIVTEFGSIACFALQLLGLICAKTERMTRATEALCRSLKLNPFLWNSFATLCDHGDKLDPTKVFKLDSLENFTHIHGSTVYSLFNAESTATQNCGDLSVNSNKLSNVSMNTPINENIHQSTQLINHTPTIHSQQQTQNIPTHINTQNTLGTNLSLLTPNIQQSISLVSISTPIQQSLAGINTPISINSSFSEALDSLDVPKVKKIVRFQRFHGNNPNISPISPSFGVLPLELSNQWSESEVTNSSVAFLTPSPLSLSQLDSQSNNKLHMNIGKRILYRNPKDSPLVINKPAVFAPAGNNSNFQSSPTGQAYVRRSSRLFGNSSSVKENNKNRFVAPKSPARKTKTRSNKNQTNLAELNEKNKSENHDIISTSEKTLADKPCTISLNLAQQAISIQKHCADGLMTLMKDIGGAYLQLSQYNCKKAIELFSALPSQHYQTGWVLSHLAKAYFEMNDYEESIRKNPIHLNLMEYYSTALWHLQKEVQLSSLAQDLVEVDRDAPQSWCATGNCFSIQKEHEAAIKFFSRAIQVDPGFSYAYTLLGHEYLATEELDRALSCYRSAVRIDPRHYNAWLNIQLIIFALCIYSRYGIGLVLFKQERFTQAEWYFKKAVNIHPQCAVLLCHVAVVEHTLQKSNAALATLSKALSIDPCNPLCKYHRASILHAMDRYQEALEELLQLKEIIPKEANVYFLLGKVYKRLGDTHLALMNFSWAMDLDPKDANNQFKEAIDPAINFPADGDDNTNNNPQENMTSEANSSLMAAESSQESLILEPSSDNGLSLIEEHPLSTSLSTSILGPSSGVSVGSSGVNIPNSSSSISADLTSGVLVSSSSFGFLSHSSSPIITAPSSSGINTSAGGDNGNNCYSSVNSHPGSSSLVRNRFNIPCSRISPNSGTSSVGRISLSGSGSGSLSSPLYGSHNATASPHQQLVGASSSPHGISSSGSGSNNLSSSSNIDSNNSISNLNSLGQRSGYVNAYMSSHNQVDQSHRHHQPQVDSETITEDNASEDIL</sequence>
<feature type="repeat" description="TPR" evidence="4">
    <location>
        <begin position="656"/>
        <end position="689"/>
    </location>
</feature>
<feature type="compositionally biased region" description="Polar residues" evidence="5">
    <location>
        <begin position="990"/>
        <end position="1003"/>
    </location>
</feature>
<organism evidence="6 7">
    <name type="scientific">Armadillidium nasatum</name>
    <dbReference type="NCBI Taxonomy" id="96803"/>
    <lineage>
        <taxon>Eukaryota</taxon>
        <taxon>Metazoa</taxon>
        <taxon>Ecdysozoa</taxon>
        <taxon>Arthropoda</taxon>
        <taxon>Crustacea</taxon>
        <taxon>Multicrustacea</taxon>
        <taxon>Malacostraca</taxon>
        <taxon>Eumalacostraca</taxon>
        <taxon>Peracarida</taxon>
        <taxon>Isopoda</taxon>
        <taxon>Oniscidea</taxon>
        <taxon>Crinocheta</taxon>
        <taxon>Armadillidiidae</taxon>
        <taxon>Armadillidium</taxon>
    </lineage>
</organism>
<dbReference type="PANTHER" id="PTHR12558:SF13">
    <property type="entry name" value="CELL DIVISION CYCLE PROTEIN 27 HOMOLOG"/>
    <property type="match status" value="1"/>
</dbReference>
<keyword evidence="1 4" id="KW-0802">TPR repeat</keyword>